<sequence>MAGGAQILYHASTTFRVSPTSSISTHIDSPIPWRDMKSGNDEGNIERHEPTHACLVGNVSLSRNECTSTTYPPTAVPRSDECPKHRRRPLVYPALLSRIARAFYKRISLSDRTRYGLTYTAAFDGREAVDLIAHIIKTSDRNLALLLGRTLGAQNFFHGVSYYHQLCDSPVEIYQLSWKIKGRENSNPTVRPGLNPRSRKSSNFEAGSANRGANVTGEDGLLLLPSGVFTILTDCYSPTCSKNRVCYSPSCPRRLKVEHHSPGSHGISNSASGLVLDRTTTAQLPEGDSNGRIRRSLKAFSQLWIHSVVQETETMSDQENEHKKAIQEIIRAEYDLLQDLEYLRDHWMEPLRTQDIIPTNRRIDFVRQVFWNIEEMTNLHRRLYTMLTARQKVDHDVEFIGDVFLEIAPQLQLFVQYGKHRIWGEHELEMEKSTNPRFVAFVEKVEQSPASRGLELSRYLTKPTVHLAGLALLLKAVLKYTPQWSKDQVMIPRAIHKIHDCLGQLNEDGENNLLRLNKELVFRPGEEADLGLKDERRQLIYKGQLKHRGGVIRGNDDLQVFLLDRALLMVKSKKDDNHDRSKLFKPPIPLELLVVSVPDEPEGLFFRPDSQKHGYQLTFSYPGREGYSLTLWAPTFFDREKWVECITAQQRAIREQGKVFTTCPLTGGAFTSIVKVNCAVLYECGQRVAYGTERGVYLQALHDGIPVKYLDLPNVQEIDILEEYHLLIVLSEETVFTCLLDVPGTESPIAYKVALHVSFFKIGSCLGRTLICIAGASTSEGTAIRIKEVYGTMHGIGMLVFKESRREELGAFNELHIPTGAHSLHFLETQLCVVCTGGFEMLNFNTLEAYPLLDPTDPLLDLVRCKDVHPLAMYQVDGLFLLCYAEFAFYVYEAGRRSKKDMIIHWEGSPTAFALHYPYIMAFDSMFVEIRHVKDGSLVQIIRGDNLLLLYTDTQSSDMASSPTSSNRSGSSFSTQISQGRGKRNEVVFASDDGVMTIQLGALFSRASNESLATEVWRSNMLYD</sequence>
<dbReference type="EMBL" id="LN679105">
    <property type="protein sequence ID" value="CEL61652.1"/>
    <property type="molecule type" value="Genomic_DNA"/>
</dbReference>
<evidence type="ECO:0000256" key="2">
    <source>
        <dbReference type="ARBA" id="ARBA00022658"/>
    </source>
</evidence>
<dbReference type="AlphaFoldDB" id="A0A0B7FZQ6"/>
<dbReference type="SMART" id="SM00233">
    <property type="entry name" value="PH"/>
    <property type="match status" value="1"/>
</dbReference>
<dbReference type="Gene3D" id="1.10.10.10">
    <property type="entry name" value="Winged helix-like DNA-binding domain superfamily/Winged helix DNA-binding domain"/>
    <property type="match status" value="1"/>
</dbReference>
<dbReference type="InterPro" id="IPR011993">
    <property type="entry name" value="PH-like_dom_sf"/>
</dbReference>
<evidence type="ECO:0000256" key="1">
    <source>
        <dbReference type="ARBA" id="ARBA00022553"/>
    </source>
</evidence>
<dbReference type="PANTHER" id="PTHR46572:SF2">
    <property type="entry name" value="RHO1 GDP-GTP EXCHANGE PROTEIN 1-RELATED"/>
    <property type="match status" value="1"/>
</dbReference>
<reference evidence="8 9" key="1">
    <citation type="submission" date="2014-11" db="EMBL/GenBank/DDBJ databases">
        <authorList>
            <person name="Wibberg Daniel"/>
        </authorList>
    </citation>
    <scope>NUCLEOTIDE SEQUENCE [LARGE SCALE GENOMIC DNA]</scope>
    <source>
        <strain evidence="8">Rhizoctonia solani AG1-IB 7/3/14</strain>
    </source>
</reference>
<evidence type="ECO:0000259" key="6">
    <source>
        <dbReference type="PROSITE" id="PS50010"/>
    </source>
</evidence>
<keyword evidence="9" id="KW-1185">Reference proteome</keyword>
<feature type="region of interest" description="Disordered" evidence="4">
    <location>
        <begin position="959"/>
        <end position="979"/>
    </location>
</feature>
<accession>A0A0B7FZQ6</accession>
<dbReference type="Proteomes" id="UP000059188">
    <property type="component" value="Unassembled WGS sequence"/>
</dbReference>
<dbReference type="OrthoDB" id="2272012at2759"/>
<dbReference type="SMART" id="SM00325">
    <property type="entry name" value="RhoGEF"/>
    <property type="match status" value="1"/>
</dbReference>
<dbReference type="SMART" id="SM00036">
    <property type="entry name" value="CNH"/>
    <property type="match status" value="1"/>
</dbReference>
<dbReference type="Pfam" id="PF15405">
    <property type="entry name" value="PH_5"/>
    <property type="match status" value="2"/>
</dbReference>
<dbReference type="InterPro" id="IPR001849">
    <property type="entry name" value="PH_domain"/>
</dbReference>
<dbReference type="InterPro" id="IPR000219">
    <property type="entry name" value="DH_dom"/>
</dbReference>
<feature type="domain" description="PH" evidence="5">
    <location>
        <begin position="538"/>
        <end position="651"/>
    </location>
</feature>
<dbReference type="InterPro" id="IPR035899">
    <property type="entry name" value="DBL_dom_sf"/>
</dbReference>
<dbReference type="SUPFAM" id="SSF48065">
    <property type="entry name" value="DBL homology domain (DH-domain)"/>
    <property type="match status" value="1"/>
</dbReference>
<dbReference type="STRING" id="1108050.A0A0B7FZQ6"/>
<dbReference type="InterPro" id="IPR052233">
    <property type="entry name" value="Rho-type_GEFs"/>
</dbReference>
<protein>
    <submittedName>
        <fullName evidence="8">Rho1 guanine nucleotide exchange factor 1</fullName>
    </submittedName>
</protein>
<name>A0A0B7FZQ6_THACB</name>
<dbReference type="Pfam" id="PF00610">
    <property type="entry name" value="DEP"/>
    <property type="match status" value="1"/>
</dbReference>
<keyword evidence="3" id="KW-0175">Coiled coil</keyword>
<dbReference type="SUPFAM" id="SSF50729">
    <property type="entry name" value="PH domain-like"/>
    <property type="match status" value="1"/>
</dbReference>
<organism evidence="8 9">
    <name type="scientific">Thanatephorus cucumeris (strain AG1-IB / isolate 7/3/14)</name>
    <name type="common">Lettuce bottom rot fungus</name>
    <name type="synonym">Rhizoctonia solani</name>
    <dbReference type="NCBI Taxonomy" id="1108050"/>
    <lineage>
        <taxon>Eukaryota</taxon>
        <taxon>Fungi</taxon>
        <taxon>Dikarya</taxon>
        <taxon>Basidiomycota</taxon>
        <taxon>Agaricomycotina</taxon>
        <taxon>Agaricomycetes</taxon>
        <taxon>Cantharellales</taxon>
        <taxon>Ceratobasidiaceae</taxon>
        <taxon>Rhizoctonia</taxon>
        <taxon>Rhizoctonia solani AG-1</taxon>
    </lineage>
</organism>
<evidence type="ECO:0000256" key="3">
    <source>
        <dbReference type="SAM" id="Coils"/>
    </source>
</evidence>
<feature type="domain" description="CNH" evidence="7">
    <location>
        <begin position="673"/>
        <end position="957"/>
    </location>
</feature>
<dbReference type="Gene3D" id="2.30.29.30">
    <property type="entry name" value="Pleckstrin-homology domain (PH domain)/Phosphotyrosine-binding domain (PTB)"/>
    <property type="match status" value="1"/>
</dbReference>
<evidence type="ECO:0000256" key="4">
    <source>
        <dbReference type="SAM" id="MobiDB-lite"/>
    </source>
</evidence>
<dbReference type="Pfam" id="PF00780">
    <property type="entry name" value="CNH"/>
    <property type="match status" value="1"/>
</dbReference>
<feature type="region of interest" description="Disordered" evidence="4">
    <location>
        <begin position="20"/>
        <end position="42"/>
    </location>
</feature>
<keyword evidence="2" id="KW-0344">Guanine-nucleotide releasing factor</keyword>
<dbReference type="PROSITE" id="PS50003">
    <property type="entry name" value="PH_DOMAIN"/>
    <property type="match status" value="1"/>
</dbReference>
<dbReference type="InterPro" id="IPR036390">
    <property type="entry name" value="WH_DNA-bd_sf"/>
</dbReference>
<proteinExistence type="predicted"/>
<dbReference type="InterPro" id="IPR036388">
    <property type="entry name" value="WH-like_DNA-bd_sf"/>
</dbReference>
<feature type="coiled-coil region" evidence="3">
    <location>
        <begin position="308"/>
        <end position="335"/>
    </location>
</feature>
<dbReference type="Gene3D" id="1.20.900.10">
    <property type="entry name" value="Dbl homology (DH) domain"/>
    <property type="match status" value="1"/>
</dbReference>
<evidence type="ECO:0000313" key="8">
    <source>
        <dbReference type="EMBL" id="CEL61652.1"/>
    </source>
</evidence>
<feature type="domain" description="DH" evidence="6">
    <location>
        <begin position="321"/>
        <end position="508"/>
    </location>
</feature>
<feature type="region of interest" description="Disordered" evidence="4">
    <location>
        <begin position="185"/>
        <end position="211"/>
    </location>
</feature>
<dbReference type="InterPro" id="IPR001180">
    <property type="entry name" value="CNH_dom"/>
</dbReference>
<gene>
    <name evidence="8" type="ORF">RSOLAG1IB_04402</name>
</gene>
<dbReference type="InterPro" id="IPR041675">
    <property type="entry name" value="PH_5"/>
</dbReference>
<keyword evidence="1" id="KW-0597">Phosphoprotein</keyword>
<dbReference type="Pfam" id="PF00621">
    <property type="entry name" value="RhoGEF"/>
    <property type="match status" value="1"/>
</dbReference>
<dbReference type="PANTHER" id="PTHR46572">
    <property type="entry name" value="RHO1 GDP-GTP EXCHANGE PROTEIN 1-RELATED"/>
    <property type="match status" value="1"/>
</dbReference>
<dbReference type="InterPro" id="IPR000591">
    <property type="entry name" value="DEP_dom"/>
</dbReference>
<evidence type="ECO:0000259" key="7">
    <source>
        <dbReference type="PROSITE" id="PS50219"/>
    </source>
</evidence>
<dbReference type="SMART" id="SM00049">
    <property type="entry name" value="DEP"/>
    <property type="match status" value="1"/>
</dbReference>
<evidence type="ECO:0000259" key="5">
    <source>
        <dbReference type="PROSITE" id="PS50003"/>
    </source>
</evidence>
<dbReference type="PROSITE" id="PS50010">
    <property type="entry name" value="DH_2"/>
    <property type="match status" value="1"/>
</dbReference>
<dbReference type="SUPFAM" id="SSF46785">
    <property type="entry name" value="Winged helix' DNA-binding domain"/>
    <property type="match status" value="1"/>
</dbReference>
<dbReference type="PROSITE" id="PS50219">
    <property type="entry name" value="CNH"/>
    <property type="match status" value="1"/>
</dbReference>
<dbReference type="GO" id="GO:0035556">
    <property type="term" value="P:intracellular signal transduction"/>
    <property type="evidence" value="ECO:0007669"/>
    <property type="project" value="InterPro"/>
</dbReference>
<feature type="compositionally biased region" description="Low complexity" evidence="4">
    <location>
        <begin position="961"/>
        <end position="974"/>
    </location>
</feature>
<dbReference type="GO" id="GO:0005085">
    <property type="term" value="F:guanyl-nucleotide exchange factor activity"/>
    <property type="evidence" value="ECO:0007669"/>
    <property type="project" value="UniProtKB-KW"/>
</dbReference>
<evidence type="ECO:0000313" key="9">
    <source>
        <dbReference type="Proteomes" id="UP000059188"/>
    </source>
</evidence>